<protein>
    <submittedName>
        <fullName evidence="1">Uncharacterized protein</fullName>
    </submittedName>
</protein>
<dbReference type="RefSeq" id="WP_307684858.1">
    <property type="nucleotide sequence ID" value="NZ_JAUSRD010000004.1"/>
</dbReference>
<reference evidence="1" key="1">
    <citation type="submission" date="2023-07" db="EMBL/GenBank/DDBJ databases">
        <title>Sorghum-associated microbial communities from plants grown in Nebraska, USA.</title>
        <authorList>
            <person name="Schachtman D."/>
        </authorList>
    </citation>
    <scope>NUCLEOTIDE SEQUENCE</scope>
    <source>
        <strain evidence="1">DS3754</strain>
    </source>
</reference>
<organism evidence="1 2">
    <name type="scientific">Variovorax boronicumulans</name>
    <dbReference type="NCBI Taxonomy" id="436515"/>
    <lineage>
        <taxon>Bacteria</taxon>
        <taxon>Pseudomonadati</taxon>
        <taxon>Pseudomonadota</taxon>
        <taxon>Betaproteobacteria</taxon>
        <taxon>Burkholderiales</taxon>
        <taxon>Comamonadaceae</taxon>
        <taxon>Variovorax</taxon>
    </lineage>
</organism>
<sequence>MNIASIHAAATSGPQCVTFNVEGAINPSALARMRLEGIWLGAQGDLLTVEAGEPITPAVIERIQTRYAEVEVQLAREADAEHAKRQAMLDSVMASTGLPLGTRATE</sequence>
<accession>A0AAW8CSF6</accession>
<dbReference type="EMBL" id="JAUSRD010000004">
    <property type="protein sequence ID" value="MDP9893227.1"/>
    <property type="molecule type" value="Genomic_DNA"/>
</dbReference>
<evidence type="ECO:0000313" key="1">
    <source>
        <dbReference type="EMBL" id="MDP9893227.1"/>
    </source>
</evidence>
<gene>
    <name evidence="1" type="ORF">J2W31_002338</name>
</gene>
<proteinExistence type="predicted"/>
<comment type="caution">
    <text evidence="1">The sequence shown here is derived from an EMBL/GenBank/DDBJ whole genome shotgun (WGS) entry which is preliminary data.</text>
</comment>
<evidence type="ECO:0000313" key="2">
    <source>
        <dbReference type="Proteomes" id="UP001242045"/>
    </source>
</evidence>
<name>A0AAW8CSF6_9BURK</name>
<dbReference type="AlphaFoldDB" id="A0AAW8CSF6"/>
<dbReference type="Proteomes" id="UP001242045">
    <property type="component" value="Unassembled WGS sequence"/>
</dbReference>